<dbReference type="EMBL" id="MNAD01001623">
    <property type="protein sequence ID" value="OJT03237.1"/>
    <property type="molecule type" value="Genomic_DNA"/>
</dbReference>
<organism evidence="1 2">
    <name type="scientific">Trametes pubescens</name>
    <name type="common">White-rot fungus</name>
    <dbReference type="NCBI Taxonomy" id="154538"/>
    <lineage>
        <taxon>Eukaryota</taxon>
        <taxon>Fungi</taxon>
        <taxon>Dikarya</taxon>
        <taxon>Basidiomycota</taxon>
        <taxon>Agaricomycotina</taxon>
        <taxon>Agaricomycetes</taxon>
        <taxon>Polyporales</taxon>
        <taxon>Polyporaceae</taxon>
        <taxon>Trametes</taxon>
    </lineage>
</organism>
<proteinExistence type="predicted"/>
<dbReference type="Proteomes" id="UP000184267">
    <property type="component" value="Unassembled WGS sequence"/>
</dbReference>
<keyword evidence="2" id="KW-1185">Reference proteome</keyword>
<evidence type="ECO:0000313" key="1">
    <source>
        <dbReference type="EMBL" id="OJT03237.1"/>
    </source>
</evidence>
<sequence>MQAAGVAPLWRPMWCHIKPQRKHATYAHHVPSTTSQLARSCKRAAGPTRREDGLRTRAHSTVHIAGAKPERTGSSTMLCCELEVLPPIIAVHPAKPPRGFSDEGLRLLAAAFMRYDPRCIYRV</sequence>
<comment type="caution">
    <text evidence="1">The sequence shown here is derived from an EMBL/GenBank/DDBJ whole genome shotgun (WGS) entry which is preliminary data.</text>
</comment>
<accession>A0A1M2V6R9</accession>
<gene>
    <name evidence="1" type="ORF">TRAPUB_6172</name>
</gene>
<protein>
    <submittedName>
        <fullName evidence="1">Uncharacterized protein</fullName>
    </submittedName>
</protein>
<name>A0A1M2V6R9_TRAPU</name>
<reference evidence="1 2" key="1">
    <citation type="submission" date="2016-10" db="EMBL/GenBank/DDBJ databases">
        <title>Genome sequence of the basidiomycete white-rot fungus Trametes pubescens.</title>
        <authorList>
            <person name="Makela M.R."/>
            <person name="Granchi Z."/>
            <person name="Peng M."/>
            <person name="De Vries R.P."/>
            <person name="Grigoriev I."/>
            <person name="Riley R."/>
            <person name="Hilden K."/>
        </authorList>
    </citation>
    <scope>NUCLEOTIDE SEQUENCE [LARGE SCALE GENOMIC DNA]</scope>
    <source>
        <strain evidence="1 2">FBCC735</strain>
    </source>
</reference>
<dbReference type="AlphaFoldDB" id="A0A1M2V6R9"/>
<evidence type="ECO:0000313" key="2">
    <source>
        <dbReference type="Proteomes" id="UP000184267"/>
    </source>
</evidence>